<dbReference type="RefSeq" id="WP_196925703.1">
    <property type="nucleotide sequence ID" value="NZ_JADOTX010000001.1"/>
</dbReference>
<sequence length="66" mass="7237">MTRNHLTPLLAVLAVGDVRIAGEDPVAGRRPSERSYPEMASGRRYPKWAAASSIAIAMRFAASRWP</sequence>
<protein>
    <submittedName>
        <fullName evidence="1">Uncharacterized protein</fullName>
    </submittedName>
</protein>
<evidence type="ECO:0000313" key="1">
    <source>
        <dbReference type="EMBL" id="MBG6064518.1"/>
    </source>
</evidence>
<gene>
    <name evidence="1" type="ORF">IW248_000805</name>
</gene>
<accession>A0ABS0JBT1</accession>
<keyword evidence="2" id="KW-1185">Reference proteome</keyword>
<dbReference type="Proteomes" id="UP000614915">
    <property type="component" value="Unassembled WGS sequence"/>
</dbReference>
<evidence type="ECO:0000313" key="2">
    <source>
        <dbReference type="Proteomes" id="UP000614915"/>
    </source>
</evidence>
<name>A0ABS0JBT1_9ACTN</name>
<comment type="caution">
    <text evidence="1">The sequence shown here is derived from an EMBL/GenBank/DDBJ whole genome shotgun (WGS) entry which is preliminary data.</text>
</comment>
<dbReference type="EMBL" id="JADOTX010000001">
    <property type="protein sequence ID" value="MBG6064518.1"/>
    <property type="molecule type" value="Genomic_DNA"/>
</dbReference>
<proteinExistence type="predicted"/>
<organism evidence="1 2">
    <name type="scientific">Micromonospora ureilytica</name>
    <dbReference type="NCBI Taxonomy" id="709868"/>
    <lineage>
        <taxon>Bacteria</taxon>
        <taxon>Bacillati</taxon>
        <taxon>Actinomycetota</taxon>
        <taxon>Actinomycetes</taxon>
        <taxon>Micromonosporales</taxon>
        <taxon>Micromonosporaceae</taxon>
        <taxon>Micromonospora</taxon>
    </lineage>
</organism>
<reference evidence="1 2" key="1">
    <citation type="submission" date="2020-11" db="EMBL/GenBank/DDBJ databases">
        <title>Sequencing the genomes of 1000 actinobacteria strains.</title>
        <authorList>
            <person name="Klenk H.-P."/>
        </authorList>
    </citation>
    <scope>NUCLEOTIDE SEQUENCE [LARGE SCALE GENOMIC DNA]</scope>
    <source>
        <strain evidence="1 2">DSM 101692</strain>
    </source>
</reference>